<dbReference type="SUPFAM" id="SSF53448">
    <property type="entry name" value="Nucleotide-diphospho-sugar transferases"/>
    <property type="match status" value="1"/>
</dbReference>
<proteinExistence type="predicted"/>
<gene>
    <name evidence="2" type="ORF">A2968_03200</name>
</gene>
<evidence type="ECO:0008006" key="4">
    <source>
        <dbReference type="Google" id="ProtNLM"/>
    </source>
</evidence>
<evidence type="ECO:0000313" key="2">
    <source>
        <dbReference type="EMBL" id="OGG34155.1"/>
    </source>
</evidence>
<dbReference type="EMBL" id="MFJU01000035">
    <property type="protein sequence ID" value="OGG34155.1"/>
    <property type="molecule type" value="Genomic_DNA"/>
</dbReference>
<evidence type="ECO:0000256" key="1">
    <source>
        <dbReference type="SAM" id="Phobius"/>
    </source>
</evidence>
<dbReference type="Gene3D" id="3.90.550.10">
    <property type="entry name" value="Spore Coat Polysaccharide Biosynthesis Protein SpsA, Chain A"/>
    <property type="match status" value="1"/>
</dbReference>
<feature type="transmembrane region" description="Helical" evidence="1">
    <location>
        <begin position="250"/>
        <end position="273"/>
    </location>
</feature>
<dbReference type="Proteomes" id="UP000176228">
    <property type="component" value="Unassembled WGS sequence"/>
</dbReference>
<organism evidence="2 3">
    <name type="scientific">Candidatus Gottesmanbacteria bacterium RIFCSPLOWO2_01_FULL_42_22</name>
    <dbReference type="NCBI Taxonomy" id="1798391"/>
    <lineage>
        <taxon>Bacteria</taxon>
        <taxon>Candidatus Gottesmaniibacteriota</taxon>
    </lineage>
</organism>
<keyword evidence="1" id="KW-0812">Transmembrane</keyword>
<protein>
    <recommendedName>
        <fullName evidence="4">Glycosyltransferase 2-like domain-containing protein</fullName>
    </recommendedName>
</protein>
<dbReference type="Pfam" id="PF13641">
    <property type="entry name" value="Glyco_tranf_2_3"/>
    <property type="match status" value="1"/>
</dbReference>
<dbReference type="STRING" id="1798391.A2968_03200"/>
<keyword evidence="1" id="KW-1133">Transmembrane helix</keyword>
<reference evidence="2 3" key="1">
    <citation type="journal article" date="2016" name="Nat. Commun.">
        <title>Thousands of microbial genomes shed light on interconnected biogeochemical processes in an aquifer system.</title>
        <authorList>
            <person name="Anantharaman K."/>
            <person name="Brown C.T."/>
            <person name="Hug L.A."/>
            <person name="Sharon I."/>
            <person name="Castelle C.J."/>
            <person name="Probst A.J."/>
            <person name="Thomas B.C."/>
            <person name="Singh A."/>
            <person name="Wilkins M.J."/>
            <person name="Karaoz U."/>
            <person name="Brodie E.L."/>
            <person name="Williams K.H."/>
            <person name="Hubbard S.S."/>
            <person name="Banfield J.F."/>
        </authorList>
    </citation>
    <scope>NUCLEOTIDE SEQUENCE [LARGE SCALE GENOMIC DNA]</scope>
</reference>
<comment type="caution">
    <text evidence="2">The sequence shown here is derived from an EMBL/GenBank/DDBJ whole genome shotgun (WGS) entry which is preliminary data.</text>
</comment>
<dbReference type="InterPro" id="IPR029044">
    <property type="entry name" value="Nucleotide-diphossugar_trans"/>
</dbReference>
<name>A0A1F6BB59_9BACT</name>
<keyword evidence="1" id="KW-0472">Membrane</keyword>
<evidence type="ECO:0000313" key="3">
    <source>
        <dbReference type="Proteomes" id="UP000176228"/>
    </source>
</evidence>
<dbReference type="AlphaFoldDB" id="A0A1F6BB59"/>
<sequence>MEISVIIVAVENDKKLLPRCLKALKLACHKAGLKTETIVVANATSLSLPVNLKKGIKILNLSENGGLGTAVNSAMETVKNKWVLLLCPDVELKDNSLKILIKETADRIGIIAPRILINDQTQETILPIPSLWQIFLEQSFLYRLFPSIFRLPFSDKLLYQKKQKVSAAAAICWLFQKKAYRLAGGFDERFFLYFEDVDLCRRIKRAGFEIIYQPAAAAFHFPHASTGGQTDGSLYVKSLKKILGKYHNQLYVILSLFIFAFGSLIRLILWSVLGNRKKINFLTEAIRESLFISR</sequence>
<accession>A0A1F6BB59</accession>
<dbReference type="PANTHER" id="PTHR43179">
    <property type="entry name" value="RHAMNOSYLTRANSFERASE WBBL"/>
    <property type="match status" value="1"/>
</dbReference>
<dbReference type="PANTHER" id="PTHR43179:SF7">
    <property type="entry name" value="RHAMNOSYLTRANSFERASE WBBL"/>
    <property type="match status" value="1"/>
</dbReference>